<dbReference type="GO" id="GO:0004519">
    <property type="term" value="F:endonuclease activity"/>
    <property type="evidence" value="ECO:0007669"/>
    <property type="project" value="UniProtKB-KW"/>
</dbReference>
<dbReference type="InterPro" id="IPR000055">
    <property type="entry name" value="Restrct_endonuc_typeI_TRD"/>
</dbReference>
<feature type="domain" description="Type I restriction modification DNA specificity" evidence="4">
    <location>
        <begin position="189"/>
        <end position="321"/>
    </location>
</feature>
<dbReference type="GO" id="GO:0016787">
    <property type="term" value="F:hydrolase activity"/>
    <property type="evidence" value="ECO:0007669"/>
    <property type="project" value="UniProtKB-KW"/>
</dbReference>
<protein>
    <submittedName>
        <fullName evidence="5">Restriction endonuclease subunit S</fullName>
        <ecNumber evidence="5">3.1.21.-</ecNumber>
    </submittedName>
</protein>
<dbReference type="GO" id="GO:0009307">
    <property type="term" value="P:DNA restriction-modification system"/>
    <property type="evidence" value="ECO:0007669"/>
    <property type="project" value="UniProtKB-KW"/>
</dbReference>
<dbReference type="AlphaFoldDB" id="A0AA47B4R1"/>
<keyword evidence="5" id="KW-0540">Nuclease</keyword>
<dbReference type="EMBL" id="CP084389">
    <property type="protein sequence ID" value="UZX30133.1"/>
    <property type="molecule type" value="Genomic_DNA"/>
</dbReference>
<reference evidence="5" key="1">
    <citation type="submission" date="2021-09" db="EMBL/GenBank/DDBJ databases">
        <title>Lactobacillus species from Apis mellifera, Switzerland.</title>
        <authorList>
            <person name="Pfister J."/>
            <person name="Brown A."/>
            <person name="Neumann P."/>
            <person name="Collaud A."/>
            <person name="Retschnig G."/>
            <person name="Perreten V."/>
        </authorList>
    </citation>
    <scope>NUCLEOTIDE SEQUENCE</scope>
    <source>
        <strain evidence="5">IBH002</strain>
    </source>
</reference>
<feature type="domain" description="Type I restriction modification DNA specificity" evidence="4">
    <location>
        <begin position="4"/>
        <end position="167"/>
    </location>
</feature>
<keyword evidence="3" id="KW-0238">DNA-binding</keyword>
<evidence type="ECO:0000256" key="1">
    <source>
        <dbReference type="ARBA" id="ARBA00010923"/>
    </source>
</evidence>
<dbReference type="InterPro" id="IPR044946">
    <property type="entry name" value="Restrct_endonuc_typeI_TRD_sf"/>
</dbReference>
<keyword evidence="5" id="KW-0378">Hydrolase</keyword>
<evidence type="ECO:0000313" key="5">
    <source>
        <dbReference type="EMBL" id="UZX30133.1"/>
    </source>
</evidence>
<keyword evidence="6" id="KW-1185">Reference proteome</keyword>
<organism evidence="5 6">
    <name type="scientific">Lactobacillus helsingborgensis</name>
    <dbReference type="NCBI Taxonomy" id="1218494"/>
    <lineage>
        <taxon>Bacteria</taxon>
        <taxon>Bacillati</taxon>
        <taxon>Bacillota</taxon>
        <taxon>Bacilli</taxon>
        <taxon>Lactobacillales</taxon>
        <taxon>Lactobacillaceae</taxon>
        <taxon>Lactobacillus</taxon>
    </lineage>
</organism>
<dbReference type="EC" id="3.1.21.-" evidence="5"/>
<dbReference type="SUPFAM" id="SSF116734">
    <property type="entry name" value="DNA methylase specificity domain"/>
    <property type="match status" value="2"/>
</dbReference>
<keyword evidence="5" id="KW-0255">Endonuclease</keyword>
<dbReference type="Pfam" id="PF01420">
    <property type="entry name" value="Methylase_S"/>
    <property type="match status" value="2"/>
</dbReference>
<name>A0AA47B4R1_9LACO</name>
<dbReference type="Proteomes" id="UP001164557">
    <property type="component" value="Chromosome"/>
</dbReference>
<accession>A0AA47B4R1</accession>
<sequence length="360" mass="41192">MKAKLKDVVCIITDKKSSSLIDVNNYVSTENILPNREGIRFPAKSLPRISKILSYQKNDVLVSNIRPYFKKIWFSDRDGVRSNDVLAFRTKNSNILLQKYLYLLLQSDKFFDYVTLTAKGTKMPRGDKKAILNFTFELPSISTQKKLTNYFFVIESLIKLNNLINDNLLDIAKNIYHRILFSSQITKTNLRSFATVVMGQSPSSKTYNENKIGIPLLNGAADFRNGIQPSKWTTDPKIIVNKGAYIFGVRATIGLTAKVSKPYAIGRGTGSAIPKDVNNEEILYFILNDMFKKFEQTESGSVYINISKNDFENYRFNIPDRNGLLFFHEKVKPIMDQIYINKKQNKILQTIKATLLSKIF</sequence>
<dbReference type="REBASE" id="676179">
    <property type="entry name" value="S4.LheH002ORF2705P"/>
</dbReference>
<keyword evidence="2" id="KW-0680">Restriction system</keyword>
<evidence type="ECO:0000256" key="3">
    <source>
        <dbReference type="ARBA" id="ARBA00023125"/>
    </source>
</evidence>
<gene>
    <name evidence="5" type="ORF">LDX53_02730</name>
</gene>
<dbReference type="PANTHER" id="PTHR30408:SF12">
    <property type="entry name" value="TYPE I RESTRICTION ENZYME MJAVIII SPECIFICITY SUBUNIT"/>
    <property type="match status" value="1"/>
</dbReference>
<proteinExistence type="inferred from homology"/>
<dbReference type="RefSeq" id="WP_143435070.1">
    <property type="nucleotide sequence ID" value="NZ_CP084389.1"/>
</dbReference>
<dbReference type="InterPro" id="IPR052021">
    <property type="entry name" value="Type-I_RS_S_subunit"/>
</dbReference>
<dbReference type="Gene3D" id="3.90.220.20">
    <property type="entry name" value="DNA methylase specificity domains"/>
    <property type="match status" value="2"/>
</dbReference>
<evidence type="ECO:0000313" key="6">
    <source>
        <dbReference type="Proteomes" id="UP001164557"/>
    </source>
</evidence>
<dbReference type="GO" id="GO:0003677">
    <property type="term" value="F:DNA binding"/>
    <property type="evidence" value="ECO:0007669"/>
    <property type="project" value="UniProtKB-KW"/>
</dbReference>
<comment type="similarity">
    <text evidence="1">Belongs to the type-I restriction system S methylase family.</text>
</comment>
<evidence type="ECO:0000256" key="2">
    <source>
        <dbReference type="ARBA" id="ARBA00022747"/>
    </source>
</evidence>
<evidence type="ECO:0000259" key="4">
    <source>
        <dbReference type="Pfam" id="PF01420"/>
    </source>
</evidence>
<dbReference type="PANTHER" id="PTHR30408">
    <property type="entry name" value="TYPE-1 RESTRICTION ENZYME ECOKI SPECIFICITY PROTEIN"/>
    <property type="match status" value="1"/>
</dbReference>